<dbReference type="SUPFAM" id="SSF55315">
    <property type="entry name" value="L30e-like"/>
    <property type="match status" value="1"/>
</dbReference>
<evidence type="ECO:0000313" key="3">
    <source>
        <dbReference type="EMBL" id="RUS75390.1"/>
    </source>
</evidence>
<dbReference type="GO" id="GO:0005634">
    <property type="term" value="C:nucleus"/>
    <property type="evidence" value="ECO:0007669"/>
    <property type="project" value="InterPro"/>
</dbReference>
<evidence type="ECO:0000259" key="2">
    <source>
        <dbReference type="Pfam" id="PF01248"/>
    </source>
</evidence>
<reference evidence="3 4" key="1">
    <citation type="submission" date="2019-01" db="EMBL/GenBank/DDBJ databases">
        <title>A draft genome assembly of the solar-powered sea slug Elysia chlorotica.</title>
        <authorList>
            <person name="Cai H."/>
            <person name="Li Q."/>
            <person name="Fang X."/>
            <person name="Li J."/>
            <person name="Curtis N.E."/>
            <person name="Altenburger A."/>
            <person name="Shibata T."/>
            <person name="Feng M."/>
            <person name="Maeda T."/>
            <person name="Schwartz J.A."/>
            <person name="Shigenobu S."/>
            <person name="Lundholm N."/>
            <person name="Nishiyama T."/>
            <person name="Yang H."/>
            <person name="Hasebe M."/>
            <person name="Li S."/>
            <person name="Pierce S.K."/>
            <person name="Wang J."/>
        </authorList>
    </citation>
    <scope>NUCLEOTIDE SEQUENCE [LARGE SCALE GENOMIC DNA]</scope>
    <source>
        <strain evidence="3">EC2010</strain>
        <tissue evidence="3">Whole organism of an adult</tissue>
    </source>
</reference>
<gene>
    <name evidence="3" type="ORF">EGW08_016852</name>
</gene>
<evidence type="ECO:0000256" key="1">
    <source>
        <dbReference type="ARBA" id="ARBA00007361"/>
    </source>
</evidence>
<dbReference type="GO" id="GO:0051726">
    <property type="term" value="P:regulation of cell cycle"/>
    <property type="evidence" value="ECO:0007669"/>
    <property type="project" value="InterPro"/>
</dbReference>
<dbReference type="AlphaFoldDB" id="A0A433T1G6"/>
<protein>
    <recommendedName>
        <fullName evidence="2">Ribosomal protein eL8/eL30/eS12/Gadd45 domain-containing protein</fullName>
    </recommendedName>
</protein>
<dbReference type="Pfam" id="PF01248">
    <property type="entry name" value="Ribosomal_L7Ae"/>
    <property type="match status" value="1"/>
</dbReference>
<sequence length="152" mass="17185">MPLPETMGPENQVDSRYLKAMGINLLTCIKQAHRKRHLICGMTACAEQLKRDPETVMMCILPEDSGNVAANIHQMLIEAFCRENFVPILKTTEPHKMDTLINKLNDKKDVDASCILLQNAKLGPSKQDEALCKFYNDMMSNPHPMPYLTLPD</sequence>
<comment type="caution">
    <text evidence="3">The sequence shown here is derived from an EMBL/GenBank/DDBJ whole genome shotgun (WGS) entry which is preliminary data.</text>
</comment>
<dbReference type="Gene3D" id="3.30.1330.30">
    <property type="match status" value="1"/>
</dbReference>
<dbReference type="OrthoDB" id="5976967at2759"/>
<dbReference type="GO" id="GO:0005737">
    <property type="term" value="C:cytoplasm"/>
    <property type="evidence" value="ECO:0007669"/>
    <property type="project" value="TreeGrafter"/>
</dbReference>
<organism evidence="3 4">
    <name type="scientific">Elysia chlorotica</name>
    <name type="common">Eastern emerald elysia</name>
    <name type="synonym">Sea slug</name>
    <dbReference type="NCBI Taxonomy" id="188477"/>
    <lineage>
        <taxon>Eukaryota</taxon>
        <taxon>Metazoa</taxon>
        <taxon>Spiralia</taxon>
        <taxon>Lophotrochozoa</taxon>
        <taxon>Mollusca</taxon>
        <taxon>Gastropoda</taxon>
        <taxon>Heterobranchia</taxon>
        <taxon>Euthyneura</taxon>
        <taxon>Panpulmonata</taxon>
        <taxon>Sacoglossa</taxon>
        <taxon>Placobranchoidea</taxon>
        <taxon>Plakobranchidae</taxon>
        <taxon>Elysia</taxon>
    </lineage>
</organism>
<dbReference type="InterPro" id="IPR024824">
    <property type="entry name" value="GADD45"/>
</dbReference>
<name>A0A433T1G6_ELYCH</name>
<dbReference type="EMBL" id="RQTK01000746">
    <property type="protein sequence ID" value="RUS75390.1"/>
    <property type="molecule type" value="Genomic_DNA"/>
</dbReference>
<dbReference type="InterPro" id="IPR004038">
    <property type="entry name" value="Ribosomal_eL8/eL30/eS12/Gad45"/>
</dbReference>
<dbReference type="PANTHER" id="PTHR10411">
    <property type="entry name" value="GROWTH ARREST AND DNA DAMAGE-INDUCIBLE PROTEIN GADD45"/>
    <property type="match status" value="1"/>
</dbReference>
<dbReference type="Proteomes" id="UP000271974">
    <property type="component" value="Unassembled WGS sequence"/>
</dbReference>
<feature type="domain" description="Ribosomal protein eL8/eL30/eS12/Gadd45" evidence="2">
    <location>
        <begin position="28"/>
        <end position="104"/>
    </location>
</feature>
<evidence type="ECO:0000313" key="4">
    <source>
        <dbReference type="Proteomes" id="UP000271974"/>
    </source>
</evidence>
<dbReference type="STRING" id="188477.A0A433T1G6"/>
<comment type="similarity">
    <text evidence="1">Belongs to the GADD45 family.</text>
</comment>
<proteinExistence type="inferred from homology"/>
<keyword evidence="4" id="KW-1185">Reference proteome</keyword>
<accession>A0A433T1G6</accession>
<dbReference type="InterPro" id="IPR029064">
    <property type="entry name" value="Ribosomal_eL30-like_sf"/>
</dbReference>
<dbReference type="PANTHER" id="PTHR10411:SF8">
    <property type="entry name" value="FI09246P"/>
    <property type="match status" value="1"/>
</dbReference>